<feature type="non-terminal residue" evidence="1">
    <location>
        <position position="1"/>
    </location>
</feature>
<keyword evidence="2" id="KW-1185">Reference proteome</keyword>
<accession>A0A166JGZ7</accession>
<evidence type="ECO:0000313" key="1">
    <source>
        <dbReference type="EMBL" id="KZT44711.1"/>
    </source>
</evidence>
<dbReference type="AlphaFoldDB" id="A0A166JGZ7"/>
<proteinExistence type="predicted"/>
<evidence type="ECO:0000313" key="2">
    <source>
        <dbReference type="Proteomes" id="UP000076842"/>
    </source>
</evidence>
<dbReference type="InParanoid" id="A0A166JGZ7"/>
<gene>
    <name evidence="1" type="ORF">CALCODRAFT_513627</name>
</gene>
<dbReference type="Proteomes" id="UP000076842">
    <property type="component" value="Unassembled WGS sequence"/>
</dbReference>
<sequence>ALRARSAAGGVIRVATLNQPLSLGNIPEGWVNQDLIPMLEEEFYSRSDEPAPLVGPAVDMALSFGVSRPLKLLGAYTDGFNSYWISATPTPKGNRYFAFAVANDDEEDPHQKAPATFRYSDVEAAHALELVTRDIGASQFKALHPDATYIASALEQDILLVSKARADAATRSAAALRLGLTKAR</sequence>
<reference evidence="1 2" key="1">
    <citation type="journal article" date="2016" name="Mol. Biol. Evol.">
        <title>Comparative Genomics of Early-Diverging Mushroom-Forming Fungi Provides Insights into the Origins of Lignocellulose Decay Capabilities.</title>
        <authorList>
            <person name="Nagy L.G."/>
            <person name="Riley R."/>
            <person name="Tritt A."/>
            <person name="Adam C."/>
            <person name="Daum C."/>
            <person name="Floudas D."/>
            <person name="Sun H."/>
            <person name="Yadav J.S."/>
            <person name="Pangilinan J."/>
            <person name="Larsson K.H."/>
            <person name="Matsuura K."/>
            <person name="Barry K."/>
            <person name="Labutti K."/>
            <person name="Kuo R."/>
            <person name="Ohm R.A."/>
            <person name="Bhattacharya S.S."/>
            <person name="Shirouzu T."/>
            <person name="Yoshinaga Y."/>
            <person name="Martin F.M."/>
            <person name="Grigoriev I.V."/>
            <person name="Hibbett D.S."/>
        </authorList>
    </citation>
    <scope>NUCLEOTIDE SEQUENCE [LARGE SCALE GENOMIC DNA]</scope>
    <source>
        <strain evidence="1 2">HHB12733</strain>
    </source>
</reference>
<dbReference type="EMBL" id="KV424373">
    <property type="protein sequence ID" value="KZT44711.1"/>
    <property type="molecule type" value="Genomic_DNA"/>
</dbReference>
<dbReference type="OrthoDB" id="3413114at2759"/>
<name>A0A166JGZ7_9BASI</name>
<organism evidence="1 2">
    <name type="scientific">Calocera cornea HHB12733</name>
    <dbReference type="NCBI Taxonomy" id="1353952"/>
    <lineage>
        <taxon>Eukaryota</taxon>
        <taxon>Fungi</taxon>
        <taxon>Dikarya</taxon>
        <taxon>Basidiomycota</taxon>
        <taxon>Agaricomycotina</taxon>
        <taxon>Dacrymycetes</taxon>
        <taxon>Dacrymycetales</taxon>
        <taxon>Dacrymycetaceae</taxon>
        <taxon>Calocera</taxon>
    </lineage>
</organism>
<protein>
    <submittedName>
        <fullName evidence="1">Uncharacterized protein</fullName>
    </submittedName>
</protein>